<accession>A0A3N4KJQ0</accession>
<dbReference type="PROSITE" id="PS50056">
    <property type="entry name" value="TYR_PHOSPHATASE_2"/>
    <property type="match status" value="1"/>
</dbReference>
<dbReference type="EMBL" id="ML119151">
    <property type="protein sequence ID" value="RPB09579.1"/>
    <property type="molecule type" value="Genomic_DNA"/>
</dbReference>
<dbReference type="AlphaFoldDB" id="A0A3N4KJQ0"/>
<dbReference type="InterPro" id="IPR000387">
    <property type="entry name" value="Tyr_Pase_dom"/>
</dbReference>
<dbReference type="InterPro" id="IPR016130">
    <property type="entry name" value="Tyr_Pase_AS"/>
</dbReference>
<dbReference type="InParanoid" id="A0A3N4KJQ0"/>
<dbReference type="InterPro" id="IPR026893">
    <property type="entry name" value="Tyr/Ser_Pase_IphP-type"/>
</dbReference>
<feature type="domain" description="Tyrosine specific protein phosphatases" evidence="1">
    <location>
        <begin position="100"/>
        <end position="142"/>
    </location>
</feature>
<dbReference type="SUPFAM" id="SSF52799">
    <property type="entry name" value="(Phosphotyrosine protein) phosphatases II"/>
    <property type="match status" value="1"/>
</dbReference>
<dbReference type="Gene3D" id="3.90.190.10">
    <property type="entry name" value="Protein tyrosine phosphatase superfamily"/>
    <property type="match status" value="1"/>
</dbReference>
<organism evidence="2 3">
    <name type="scientific">Morchella conica CCBAS932</name>
    <dbReference type="NCBI Taxonomy" id="1392247"/>
    <lineage>
        <taxon>Eukaryota</taxon>
        <taxon>Fungi</taxon>
        <taxon>Dikarya</taxon>
        <taxon>Ascomycota</taxon>
        <taxon>Pezizomycotina</taxon>
        <taxon>Pezizomycetes</taxon>
        <taxon>Pezizales</taxon>
        <taxon>Morchellaceae</taxon>
        <taxon>Morchella</taxon>
    </lineage>
</organism>
<feature type="non-terminal residue" evidence="2">
    <location>
        <position position="1"/>
    </location>
</feature>
<dbReference type="Proteomes" id="UP000277580">
    <property type="component" value="Unassembled WGS sequence"/>
</dbReference>
<dbReference type="PANTHER" id="PTHR31126">
    <property type="entry name" value="TYROSINE-PROTEIN PHOSPHATASE"/>
    <property type="match status" value="1"/>
</dbReference>
<gene>
    <name evidence="2" type="ORF">P167DRAFT_492300</name>
</gene>
<dbReference type="InterPro" id="IPR029021">
    <property type="entry name" value="Prot-tyrosine_phosphatase-like"/>
</dbReference>
<keyword evidence="3" id="KW-1185">Reference proteome</keyword>
<evidence type="ECO:0000313" key="2">
    <source>
        <dbReference type="EMBL" id="RPB09579.1"/>
    </source>
</evidence>
<proteinExistence type="predicted"/>
<reference evidence="2 3" key="1">
    <citation type="journal article" date="2018" name="Nat. Ecol. Evol.">
        <title>Pezizomycetes genomes reveal the molecular basis of ectomycorrhizal truffle lifestyle.</title>
        <authorList>
            <person name="Murat C."/>
            <person name="Payen T."/>
            <person name="Noel B."/>
            <person name="Kuo A."/>
            <person name="Morin E."/>
            <person name="Chen J."/>
            <person name="Kohler A."/>
            <person name="Krizsan K."/>
            <person name="Balestrini R."/>
            <person name="Da Silva C."/>
            <person name="Montanini B."/>
            <person name="Hainaut M."/>
            <person name="Levati E."/>
            <person name="Barry K.W."/>
            <person name="Belfiori B."/>
            <person name="Cichocki N."/>
            <person name="Clum A."/>
            <person name="Dockter R.B."/>
            <person name="Fauchery L."/>
            <person name="Guy J."/>
            <person name="Iotti M."/>
            <person name="Le Tacon F."/>
            <person name="Lindquist E.A."/>
            <person name="Lipzen A."/>
            <person name="Malagnac F."/>
            <person name="Mello A."/>
            <person name="Molinier V."/>
            <person name="Miyauchi S."/>
            <person name="Poulain J."/>
            <person name="Riccioni C."/>
            <person name="Rubini A."/>
            <person name="Sitrit Y."/>
            <person name="Splivallo R."/>
            <person name="Traeger S."/>
            <person name="Wang M."/>
            <person name="Zifcakova L."/>
            <person name="Wipf D."/>
            <person name="Zambonelli A."/>
            <person name="Paolocci F."/>
            <person name="Nowrousian M."/>
            <person name="Ottonello S."/>
            <person name="Baldrian P."/>
            <person name="Spatafora J.W."/>
            <person name="Henrissat B."/>
            <person name="Nagy L.G."/>
            <person name="Aury J.M."/>
            <person name="Wincker P."/>
            <person name="Grigoriev I.V."/>
            <person name="Bonfante P."/>
            <person name="Martin F.M."/>
        </authorList>
    </citation>
    <scope>NUCLEOTIDE SEQUENCE [LARGE SCALE GENOMIC DNA]</scope>
    <source>
        <strain evidence="2 3">CCBAS932</strain>
    </source>
</reference>
<name>A0A3N4KJQ0_9PEZI</name>
<evidence type="ECO:0000313" key="3">
    <source>
        <dbReference type="Proteomes" id="UP000277580"/>
    </source>
</evidence>
<sequence length="267" mass="29598">VRRNLIYRAAEPSRVTADGMAVLIAKLNVTATYDLRSNPEIESLSDTCPVIEIPGITRHFVPVFEEDDLSPEALAKRYSSYTSGDLPSAYRSILTAGALLSYRAIFTHLLERPTEPLVIHCTAGKDRTGVVCALLLMLAGVDDELVAAEYALTEVGLEPFKQAIRERLLGRPQFMKGDEEARRGLENMLSSTVETMRRTTAMIRDEFGGVEAYMVRNCGFTAEQVAAIKRNITSEERPCFALDAQGKLVYAEEQKGKLVYAEEQKGK</sequence>
<dbReference type="GO" id="GO:0004721">
    <property type="term" value="F:phosphoprotein phosphatase activity"/>
    <property type="evidence" value="ECO:0007669"/>
    <property type="project" value="InterPro"/>
</dbReference>
<dbReference type="OrthoDB" id="449382at2759"/>
<protein>
    <recommendedName>
        <fullName evidence="1">Tyrosine specific protein phosphatases domain-containing protein</fullName>
    </recommendedName>
</protein>
<dbReference type="PROSITE" id="PS00383">
    <property type="entry name" value="TYR_PHOSPHATASE_1"/>
    <property type="match status" value="1"/>
</dbReference>
<dbReference type="Pfam" id="PF13350">
    <property type="entry name" value="Y_phosphatase3"/>
    <property type="match status" value="1"/>
</dbReference>
<dbReference type="PANTHER" id="PTHR31126:SF1">
    <property type="entry name" value="TYROSINE SPECIFIC PROTEIN PHOSPHATASES DOMAIN-CONTAINING PROTEIN"/>
    <property type="match status" value="1"/>
</dbReference>
<evidence type="ECO:0000259" key="1">
    <source>
        <dbReference type="PROSITE" id="PS50056"/>
    </source>
</evidence>